<dbReference type="InterPro" id="IPR044087">
    <property type="entry name" value="NahD-like"/>
</dbReference>
<proteinExistence type="predicted"/>
<dbReference type="Pfam" id="PF01323">
    <property type="entry name" value="DSBA"/>
    <property type="match status" value="1"/>
</dbReference>
<dbReference type="GO" id="GO:0004602">
    <property type="term" value="F:glutathione peroxidase activity"/>
    <property type="evidence" value="ECO:0007669"/>
    <property type="project" value="TreeGrafter"/>
</dbReference>
<dbReference type="GO" id="GO:0018845">
    <property type="term" value="F:2-hydroxychromene-2-carboxylate isomerase activity"/>
    <property type="evidence" value="ECO:0007669"/>
    <property type="project" value="InterPro"/>
</dbReference>
<dbReference type="InterPro" id="IPR036249">
    <property type="entry name" value="Thioredoxin-like_sf"/>
</dbReference>
<dbReference type="SUPFAM" id="SSF52833">
    <property type="entry name" value="Thioredoxin-like"/>
    <property type="match status" value="1"/>
</dbReference>
<name>A0A381WWW6_9ZZZZ</name>
<dbReference type="Gene3D" id="3.40.30.10">
    <property type="entry name" value="Glutaredoxin"/>
    <property type="match status" value="1"/>
</dbReference>
<accession>A0A381WWW6</accession>
<gene>
    <name evidence="2" type="ORF">METZ01_LOCUS109869</name>
</gene>
<evidence type="ECO:0000259" key="1">
    <source>
        <dbReference type="Pfam" id="PF01323"/>
    </source>
</evidence>
<evidence type="ECO:0000313" key="2">
    <source>
        <dbReference type="EMBL" id="SVA57015.1"/>
    </source>
</evidence>
<protein>
    <recommendedName>
        <fullName evidence="1">DSBA-like thioredoxin domain-containing protein</fullName>
    </recommendedName>
</protein>
<sequence>MLLNSADRIQDSCWYPDDLAVPPCPHLPRIQSPGLPGNKEQAMTRSADWYFDFISPYSYLQFKHFHRLPASLEVHLVPVLFAGLLNHWGHKGPAEIPAKRVEMYRYCHWYAGRLGIPFRTPPAHPFNPLKVLRLAIALEANHRAVETIFDYIWGEGNDIHTQEGFAALVARLGVTDADDRISSATAKQALRDNTEQAVAAGVYGTPTFVIDAELFWGFDRTEMLLEYLENPMLLKSQEMGRLADVPMAAERRR</sequence>
<dbReference type="PANTHER" id="PTHR42943">
    <property type="entry name" value="GLUTATHIONE S-TRANSFERASE KAPPA"/>
    <property type="match status" value="1"/>
</dbReference>
<dbReference type="GO" id="GO:0006749">
    <property type="term" value="P:glutathione metabolic process"/>
    <property type="evidence" value="ECO:0007669"/>
    <property type="project" value="TreeGrafter"/>
</dbReference>
<feature type="domain" description="DSBA-like thioredoxin" evidence="1">
    <location>
        <begin position="48"/>
        <end position="228"/>
    </location>
</feature>
<dbReference type="GO" id="GO:0004364">
    <property type="term" value="F:glutathione transferase activity"/>
    <property type="evidence" value="ECO:0007669"/>
    <property type="project" value="TreeGrafter"/>
</dbReference>
<dbReference type="EMBL" id="UINC01013155">
    <property type="protein sequence ID" value="SVA57015.1"/>
    <property type="molecule type" value="Genomic_DNA"/>
</dbReference>
<organism evidence="2">
    <name type="scientific">marine metagenome</name>
    <dbReference type="NCBI Taxonomy" id="408172"/>
    <lineage>
        <taxon>unclassified sequences</taxon>
        <taxon>metagenomes</taxon>
        <taxon>ecological metagenomes</taxon>
    </lineage>
</organism>
<dbReference type="InterPro" id="IPR001853">
    <property type="entry name" value="DSBA-like_thioredoxin_dom"/>
</dbReference>
<dbReference type="AlphaFoldDB" id="A0A381WWW6"/>
<dbReference type="GO" id="GO:1901170">
    <property type="term" value="P:naphthalene catabolic process"/>
    <property type="evidence" value="ECO:0007669"/>
    <property type="project" value="InterPro"/>
</dbReference>
<dbReference type="InterPro" id="IPR051924">
    <property type="entry name" value="GST_Kappa/NadH"/>
</dbReference>
<dbReference type="CDD" id="cd03022">
    <property type="entry name" value="DsbA_HCCA_Iso"/>
    <property type="match status" value="1"/>
</dbReference>
<reference evidence="2" key="1">
    <citation type="submission" date="2018-05" db="EMBL/GenBank/DDBJ databases">
        <authorList>
            <person name="Lanie J.A."/>
            <person name="Ng W.-L."/>
            <person name="Kazmierczak K.M."/>
            <person name="Andrzejewski T.M."/>
            <person name="Davidsen T.M."/>
            <person name="Wayne K.J."/>
            <person name="Tettelin H."/>
            <person name="Glass J.I."/>
            <person name="Rusch D."/>
            <person name="Podicherti R."/>
            <person name="Tsui H.-C.T."/>
            <person name="Winkler M.E."/>
        </authorList>
    </citation>
    <scope>NUCLEOTIDE SEQUENCE</scope>
</reference>
<dbReference type="PANTHER" id="PTHR42943:SF2">
    <property type="entry name" value="GLUTATHIONE S-TRANSFERASE KAPPA 1"/>
    <property type="match status" value="1"/>
</dbReference>